<dbReference type="GO" id="GO:0001164">
    <property type="term" value="F:RNA polymerase I core promoter sequence-specific DNA binding"/>
    <property type="evidence" value="ECO:0007669"/>
    <property type="project" value="TreeGrafter"/>
</dbReference>
<name>A0A9P9WTT3_9PEZI</name>
<comment type="caution">
    <text evidence="3">The sequence shown here is derived from an EMBL/GenBank/DDBJ whole genome shotgun (WGS) entry which is preliminary data.</text>
</comment>
<dbReference type="Proteomes" id="UP000829685">
    <property type="component" value="Unassembled WGS sequence"/>
</dbReference>
<proteinExistence type="predicted"/>
<dbReference type="AlphaFoldDB" id="A0A9P9WTT3"/>
<sequence length="535" mass="59135">MQAWVLNNGPSAKAAPTTTAGHVHMADSSGSPQKSHVHHGQPAPAQPQLSSAIENSPPRSQQYQSRMPIVNHHNTSNAASRAAAASAARITAVGRTATGRPTQPSHSRDGSLNMPRTRTITSEPVQNVPRQAPFWEGSTVDGSAFSETASIADSRIAPPSRAPYVDPGFKARNTPRHYSKRDSDAERVPFVIGDNGIIDLLKAPLARSTSTSEARARVGINQMHQDSDRYVEDAQYPAGLDTSPAQNTLSHRGARIPLRTTKRESFSERTLYPNGQDEASSPPDHAYQTPGNGLDYATRDSKGHLRVPTHEAHRSTMFENIDTPIASHQDLPESDEESLAEQPTPKASAKSSQPVNRQLFSKDSQASKGRNSLRESSMPRSAPEKRHSSVKKRHFELDYDDSALATMKYDDLKRQAFDFDPAQAESHSAQHPPQGTLPEKLEHLMSKDQQAQATFFMGMSVREWDDSGDWFLERFGDVMHRLKDARKAKRKLVDDFEAEIAEREEAVRVKIHGIGQTLNELRSEGEVMMKNKELE</sequence>
<feature type="region of interest" description="Disordered" evidence="1">
    <location>
        <begin position="327"/>
        <end position="393"/>
    </location>
</feature>
<dbReference type="EMBL" id="JAFIMR010000005">
    <property type="protein sequence ID" value="KAI1879007.1"/>
    <property type="molecule type" value="Genomic_DNA"/>
</dbReference>
<dbReference type="PANTHER" id="PTHR28244:SF3">
    <property type="entry name" value="EXTRACELLULAR MUTANT PROTEIN 11 C-TERMINAL DOMAIN-CONTAINING PROTEIN"/>
    <property type="match status" value="1"/>
</dbReference>
<reference evidence="3" key="1">
    <citation type="submission" date="2021-03" db="EMBL/GenBank/DDBJ databases">
        <title>Revisited historic fungal species revealed as producer of novel bioactive compounds through whole genome sequencing and comparative genomics.</title>
        <authorList>
            <person name="Vignolle G.A."/>
            <person name="Hochenegger N."/>
            <person name="Mach R.L."/>
            <person name="Mach-Aigner A.R."/>
            <person name="Javad Rahimi M."/>
            <person name="Salim K.A."/>
            <person name="Chan C.M."/>
            <person name="Lim L.B.L."/>
            <person name="Cai F."/>
            <person name="Druzhinina I.S."/>
            <person name="U'Ren J.M."/>
            <person name="Derntl C."/>
        </authorList>
    </citation>
    <scope>NUCLEOTIDE SEQUENCE</scope>
    <source>
        <strain evidence="3">TUCIM 5799</strain>
    </source>
</reference>
<accession>A0A9P9WTT3</accession>
<dbReference type="InterPro" id="IPR029178">
    <property type="entry name" value="Ecm11_C"/>
</dbReference>
<feature type="compositionally biased region" description="Polar residues" evidence="1">
    <location>
        <begin position="349"/>
        <end position="379"/>
    </location>
</feature>
<evidence type="ECO:0000259" key="2">
    <source>
        <dbReference type="Pfam" id="PF15463"/>
    </source>
</evidence>
<evidence type="ECO:0000313" key="4">
    <source>
        <dbReference type="Proteomes" id="UP000829685"/>
    </source>
</evidence>
<dbReference type="GO" id="GO:0070860">
    <property type="term" value="C:RNA polymerase I core factor complex"/>
    <property type="evidence" value="ECO:0007669"/>
    <property type="project" value="TreeGrafter"/>
</dbReference>
<gene>
    <name evidence="3" type="ORF">JX265_003184</name>
</gene>
<dbReference type="GO" id="GO:0042790">
    <property type="term" value="P:nucleolar large rRNA transcription by RNA polymerase I"/>
    <property type="evidence" value="ECO:0007669"/>
    <property type="project" value="TreeGrafter"/>
</dbReference>
<dbReference type="Pfam" id="PF15463">
    <property type="entry name" value="ECM11"/>
    <property type="match status" value="1"/>
</dbReference>
<dbReference type="InterPro" id="IPR053029">
    <property type="entry name" value="RNA_pol_I-specific_init_factor"/>
</dbReference>
<feature type="region of interest" description="Disordered" evidence="1">
    <location>
        <begin position="238"/>
        <end position="300"/>
    </location>
</feature>
<feature type="region of interest" description="Disordered" evidence="1">
    <location>
        <begin position="94"/>
        <end position="116"/>
    </location>
</feature>
<feature type="region of interest" description="Disordered" evidence="1">
    <location>
        <begin position="1"/>
        <end position="63"/>
    </location>
</feature>
<organism evidence="3 4">
    <name type="scientific">Neoarthrinium moseri</name>
    <dbReference type="NCBI Taxonomy" id="1658444"/>
    <lineage>
        <taxon>Eukaryota</taxon>
        <taxon>Fungi</taxon>
        <taxon>Dikarya</taxon>
        <taxon>Ascomycota</taxon>
        <taxon>Pezizomycotina</taxon>
        <taxon>Sordariomycetes</taxon>
        <taxon>Xylariomycetidae</taxon>
        <taxon>Amphisphaeriales</taxon>
        <taxon>Apiosporaceae</taxon>
        <taxon>Neoarthrinium</taxon>
    </lineage>
</organism>
<dbReference type="GO" id="GO:0017025">
    <property type="term" value="F:TBP-class protein binding"/>
    <property type="evidence" value="ECO:0007669"/>
    <property type="project" value="TreeGrafter"/>
</dbReference>
<evidence type="ECO:0000256" key="1">
    <source>
        <dbReference type="SAM" id="MobiDB-lite"/>
    </source>
</evidence>
<protein>
    <recommendedName>
        <fullName evidence="2">Extracellular mutant protein 11 C-terminal domain-containing protein</fullName>
    </recommendedName>
</protein>
<keyword evidence="4" id="KW-1185">Reference proteome</keyword>
<feature type="compositionally biased region" description="Polar residues" evidence="1">
    <location>
        <begin position="47"/>
        <end position="63"/>
    </location>
</feature>
<feature type="region of interest" description="Disordered" evidence="1">
    <location>
        <begin position="157"/>
        <end position="182"/>
    </location>
</feature>
<evidence type="ECO:0000313" key="3">
    <source>
        <dbReference type="EMBL" id="KAI1879007.1"/>
    </source>
</evidence>
<dbReference type="PANTHER" id="PTHR28244">
    <property type="entry name" value="RNA POLYMERASE I-SPECIFIC TRANSCRIPTION INITIATION FACTOR RRN11"/>
    <property type="match status" value="1"/>
</dbReference>
<feature type="domain" description="Extracellular mutant protein 11 C-terminal" evidence="2">
    <location>
        <begin position="398"/>
        <end position="529"/>
    </location>
</feature>